<keyword evidence="2" id="KW-1185">Reference proteome</keyword>
<comment type="caution">
    <text evidence="1">The sequence shown here is derived from an EMBL/GenBank/DDBJ whole genome shotgun (WGS) entry which is preliminary data.</text>
</comment>
<dbReference type="Proteomes" id="UP001524318">
    <property type="component" value="Unassembled WGS sequence"/>
</dbReference>
<proteinExistence type="predicted"/>
<dbReference type="EMBL" id="JANCLV010000016">
    <property type="protein sequence ID" value="MCP9001606.1"/>
    <property type="molecule type" value="Genomic_DNA"/>
</dbReference>
<name>A0ABT1LV11_9MICC</name>
<gene>
    <name evidence="1" type="ORF">NFC73_18005</name>
</gene>
<organism evidence="1 2">
    <name type="scientific">Pseudarthrobacter humi</name>
    <dbReference type="NCBI Taxonomy" id="2952523"/>
    <lineage>
        <taxon>Bacteria</taxon>
        <taxon>Bacillati</taxon>
        <taxon>Actinomycetota</taxon>
        <taxon>Actinomycetes</taxon>
        <taxon>Micrococcales</taxon>
        <taxon>Micrococcaceae</taxon>
        <taxon>Pseudarthrobacter</taxon>
    </lineage>
</organism>
<evidence type="ECO:0000313" key="1">
    <source>
        <dbReference type="EMBL" id="MCP9001606.1"/>
    </source>
</evidence>
<sequence length="51" mass="5308">MNGYELNVEGADASIEKAVSLGATLIEGPEDSPFGRLASWPTPGAKFKITA</sequence>
<accession>A0ABT1LV11</accession>
<dbReference type="RefSeq" id="WP_254752436.1">
    <property type="nucleotide sequence ID" value="NZ_JANCLV010000016.1"/>
</dbReference>
<evidence type="ECO:0000313" key="2">
    <source>
        <dbReference type="Proteomes" id="UP001524318"/>
    </source>
</evidence>
<evidence type="ECO:0008006" key="3">
    <source>
        <dbReference type="Google" id="ProtNLM"/>
    </source>
</evidence>
<reference evidence="1 2" key="1">
    <citation type="submission" date="2022-06" db="EMBL/GenBank/DDBJ databases">
        <title>Pseudarthrobacter sp. strain RMG13 Genome sequencing and assembly.</title>
        <authorList>
            <person name="Kim I."/>
        </authorList>
    </citation>
    <scope>NUCLEOTIDE SEQUENCE [LARGE SCALE GENOMIC DNA]</scope>
    <source>
        <strain evidence="1 2">RMG13</strain>
    </source>
</reference>
<protein>
    <recommendedName>
        <fullName evidence="3">Glyoxalase-like domain-containing protein</fullName>
    </recommendedName>
</protein>